<evidence type="ECO:0000256" key="2">
    <source>
        <dbReference type="ARBA" id="ARBA00009025"/>
    </source>
</evidence>
<keyword evidence="10 12" id="KW-0496">Mitochondrion</keyword>
<dbReference type="InterPro" id="IPR001750">
    <property type="entry name" value="ND/Mrp_TM"/>
</dbReference>
<feature type="transmembrane region" description="Helical" evidence="10">
    <location>
        <begin position="304"/>
        <end position="325"/>
    </location>
</feature>
<keyword evidence="10" id="KW-0249">Electron transport</keyword>
<evidence type="ECO:0000256" key="10">
    <source>
        <dbReference type="RuleBase" id="RU003297"/>
    </source>
</evidence>
<dbReference type="GO" id="GO:0031966">
    <property type="term" value="C:mitochondrial membrane"/>
    <property type="evidence" value="ECO:0007669"/>
    <property type="project" value="UniProtKB-SubCell"/>
</dbReference>
<evidence type="ECO:0000259" key="11">
    <source>
        <dbReference type="Pfam" id="PF00361"/>
    </source>
</evidence>
<keyword evidence="10" id="KW-0813">Transport</keyword>
<evidence type="ECO:0000256" key="8">
    <source>
        <dbReference type="ARBA" id="ARBA00023136"/>
    </source>
</evidence>
<protein>
    <recommendedName>
        <fullName evidence="4 10">NADH-ubiquinone oxidoreductase chain 4</fullName>
        <ecNumber evidence="3 10">7.1.1.2</ecNumber>
    </recommendedName>
</protein>
<dbReference type="GO" id="GO:0042773">
    <property type="term" value="P:ATP synthesis coupled electron transport"/>
    <property type="evidence" value="ECO:0007669"/>
    <property type="project" value="InterPro"/>
</dbReference>
<dbReference type="EC" id="7.1.1.2" evidence="3 10"/>
<proteinExistence type="inferred from homology"/>
<evidence type="ECO:0000256" key="9">
    <source>
        <dbReference type="ARBA" id="ARBA00049551"/>
    </source>
</evidence>
<keyword evidence="10" id="KW-0679">Respiratory chain</keyword>
<keyword evidence="7 10" id="KW-1133">Transmembrane helix</keyword>
<sequence>IFLVGGLLVYVCSYPIGVYSGLVVSGIFSLDVVGFYLILLSVLLGVSLMFFVSGVSTIGHGMLVISLTSSVLCYCCMHVFWFWCFYEVSILALLVLLVVESPYPERYVASWYLLGYVLLSSLPMLLCLVYLSVWFGSMSFGFWSMIGGLGYEVMLILCVLFISKIPIFPFHVWLPLVHAEATFPVSVCLSGYVMKLGILGLCRVCSYVLPDVLFHILYLVVCLVASVVFFVCACAELDTKRWLALMSLAHINISCVCLGVGELENVSLAMLYSVGHGLSAGLMFLVLWVAYLMVGSRNWFVLKYLVSSGVVLNCLFVGSLCAVMSFPPTVQFFCEVFAVSMSSSFSCVLFFFWVLYLFGWYCSFSFIGGFVDSSCKVAGLCNWCVWSDCFCGFFGVVVF</sequence>
<dbReference type="PANTHER" id="PTHR42703">
    <property type="entry name" value="NADH DEHYDROGENASE"/>
    <property type="match status" value="1"/>
</dbReference>
<keyword evidence="10" id="KW-0520">NAD</keyword>
<dbReference type="EMBL" id="KF318787">
    <property type="protein sequence ID" value="AHG06511.1"/>
    <property type="molecule type" value="Genomic_DNA"/>
</dbReference>
<feature type="domain" description="NADH:quinone oxidoreductase/Mrp antiporter transmembrane" evidence="11">
    <location>
        <begin position="78"/>
        <end position="355"/>
    </location>
</feature>
<feature type="transmembrane region" description="Helical" evidence="10">
    <location>
        <begin position="111"/>
        <end position="134"/>
    </location>
</feature>
<dbReference type="AlphaFoldDB" id="A0A096XCC7"/>
<dbReference type="GO" id="GO:0005886">
    <property type="term" value="C:plasma membrane"/>
    <property type="evidence" value="ECO:0007669"/>
    <property type="project" value="UniProtKB-SubCell"/>
</dbReference>
<dbReference type="Pfam" id="PF00361">
    <property type="entry name" value="Proton_antipo_M"/>
    <property type="match status" value="1"/>
</dbReference>
<geneLocation type="mitochondrion" evidence="12"/>
<dbReference type="InterPro" id="IPR003918">
    <property type="entry name" value="NADH_UbQ_OxRdtase"/>
</dbReference>
<keyword evidence="8 10" id="KW-0472">Membrane</keyword>
<dbReference type="InterPro" id="IPR050586">
    <property type="entry name" value="CPA3_Na-H_Antiporter_D"/>
</dbReference>
<dbReference type="PRINTS" id="PR01437">
    <property type="entry name" value="NUOXDRDTASE4"/>
</dbReference>
<comment type="catalytic activity">
    <reaction evidence="9 10">
        <text>a ubiquinone + NADH + 5 H(+)(in) = a ubiquinol + NAD(+) + 4 H(+)(out)</text>
        <dbReference type="Rhea" id="RHEA:29091"/>
        <dbReference type="Rhea" id="RHEA-COMP:9565"/>
        <dbReference type="Rhea" id="RHEA-COMP:9566"/>
        <dbReference type="ChEBI" id="CHEBI:15378"/>
        <dbReference type="ChEBI" id="CHEBI:16389"/>
        <dbReference type="ChEBI" id="CHEBI:17976"/>
        <dbReference type="ChEBI" id="CHEBI:57540"/>
        <dbReference type="ChEBI" id="CHEBI:57945"/>
        <dbReference type="EC" id="7.1.1.2"/>
    </reaction>
</comment>
<evidence type="ECO:0000256" key="5">
    <source>
        <dbReference type="ARBA" id="ARBA00022475"/>
    </source>
</evidence>
<organism evidence="12">
    <name type="scientific">Dicrocoelium dendriticum</name>
    <name type="common">Small liver fluke</name>
    <dbReference type="NCBI Taxonomy" id="57078"/>
    <lineage>
        <taxon>Eukaryota</taxon>
        <taxon>Metazoa</taxon>
        <taxon>Spiralia</taxon>
        <taxon>Lophotrochozoa</taxon>
        <taxon>Platyhelminthes</taxon>
        <taxon>Trematoda</taxon>
        <taxon>Digenea</taxon>
        <taxon>Plagiorchiida</taxon>
        <taxon>Xiphidiata</taxon>
        <taxon>Gorgoderoidea</taxon>
        <taxon>Dicrocoeliidae</taxon>
        <taxon>Dicrocoelium</taxon>
    </lineage>
</organism>
<evidence type="ECO:0000256" key="6">
    <source>
        <dbReference type="ARBA" id="ARBA00022692"/>
    </source>
</evidence>
<evidence type="ECO:0000256" key="7">
    <source>
        <dbReference type="ARBA" id="ARBA00022989"/>
    </source>
</evidence>
<feature type="transmembrane region" description="Helical" evidence="10">
    <location>
        <begin position="269"/>
        <end position="292"/>
    </location>
</feature>
<dbReference type="GO" id="GO:0008137">
    <property type="term" value="F:NADH dehydrogenase (ubiquinone) activity"/>
    <property type="evidence" value="ECO:0007669"/>
    <property type="project" value="UniProtKB-UniRule"/>
</dbReference>
<evidence type="ECO:0000256" key="1">
    <source>
        <dbReference type="ARBA" id="ARBA00004651"/>
    </source>
</evidence>
<evidence type="ECO:0000313" key="12">
    <source>
        <dbReference type="EMBL" id="AHG06511.1"/>
    </source>
</evidence>
<evidence type="ECO:0000256" key="4">
    <source>
        <dbReference type="ARBA" id="ARBA00021006"/>
    </source>
</evidence>
<feature type="transmembrane region" description="Helical" evidence="10">
    <location>
        <begin position="79"/>
        <end position="99"/>
    </location>
</feature>
<reference evidence="12" key="1">
    <citation type="journal article" date="2014" name="Mol. Phylogenet. Evol.">
        <title>Dicrocoelium chinensis and Dicrocoelium dendriticum (Trematoda: Digenea) are distinct lancet fluke species based on mitochondrial and nuclear ribosomal DNA sequences.</title>
        <authorList>
            <person name="Liu G.H."/>
            <person name="Yan H.B."/>
            <person name="Otranto D."/>
            <person name="Wang X.Y."/>
            <person name="Zhao G.H."/>
            <person name="Jia W.Z."/>
            <person name="Zhu X.Q."/>
        </authorList>
    </citation>
    <scope>NUCLEOTIDE SEQUENCE</scope>
</reference>
<feature type="transmembrane region" description="Helical" evidence="10">
    <location>
        <begin position="35"/>
        <end position="59"/>
    </location>
</feature>
<comment type="similarity">
    <text evidence="2 10">Belongs to the complex I subunit 4 family.</text>
</comment>
<keyword evidence="5" id="KW-1003">Cell membrane</keyword>
<gene>
    <name evidence="12" type="primary">nad4</name>
</gene>
<evidence type="ECO:0000256" key="3">
    <source>
        <dbReference type="ARBA" id="ARBA00012944"/>
    </source>
</evidence>
<keyword evidence="10" id="KW-0830">Ubiquinone</keyword>
<keyword evidence="6 10" id="KW-0812">Transmembrane</keyword>
<feature type="non-terminal residue" evidence="12">
    <location>
        <position position="1"/>
    </location>
</feature>
<feature type="transmembrane region" description="Helical" evidence="10">
    <location>
        <begin position="337"/>
        <end position="358"/>
    </location>
</feature>
<feature type="transmembrane region" description="Helical" evidence="10">
    <location>
        <begin position="215"/>
        <end position="235"/>
    </location>
</feature>
<comment type="subcellular location">
    <subcellularLocation>
        <location evidence="1">Cell membrane</location>
        <topology evidence="1">Multi-pass membrane protein</topology>
    </subcellularLocation>
    <subcellularLocation>
        <location evidence="10">Mitochondrion membrane</location>
        <topology evidence="10">Multi-pass membrane protein</topology>
    </subcellularLocation>
</comment>
<comment type="function">
    <text evidence="10">Core subunit of the mitochondrial membrane respiratory chain NADH dehydrogenase (Complex I) which catalyzes electron transfer from NADH through the respiratory chain, using ubiquinone as an electron acceptor. Essential for the catalytic activity and assembly of complex I.</text>
</comment>
<feature type="transmembrane region" description="Helical" evidence="10">
    <location>
        <begin position="140"/>
        <end position="162"/>
    </location>
</feature>
<accession>A0A096XCC7</accession>
<feature type="transmembrane region" description="Helical" evidence="10">
    <location>
        <begin position="6"/>
        <end position="28"/>
    </location>
</feature>
<name>A0A096XCC7_DICDE</name>
<feature type="transmembrane region" description="Helical" evidence="10">
    <location>
        <begin position="242"/>
        <end position="263"/>
    </location>
</feature>
<dbReference type="PANTHER" id="PTHR42703:SF1">
    <property type="entry name" value="NA(+)_H(+) ANTIPORTER SUBUNIT D1"/>
    <property type="match status" value="1"/>
</dbReference>